<dbReference type="OrthoDB" id="6779177at2759"/>
<gene>
    <name evidence="1" type="ORF">PSYICH_LOCUS7572</name>
</gene>
<name>A0A9P0CTQ3_9CUCU</name>
<dbReference type="Proteomes" id="UP001153636">
    <property type="component" value="Chromosome 2"/>
</dbReference>
<proteinExistence type="predicted"/>
<evidence type="ECO:0000313" key="1">
    <source>
        <dbReference type="EMBL" id="CAH1106063.1"/>
    </source>
</evidence>
<reference evidence="1" key="1">
    <citation type="submission" date="2022-01" db="EMBL/GenBank/DDBJ databases">
        <authorList>
            <person name="King R."/>
        </authorList>
    </citation>
    <scope>NUCLEOTIDE SEQUENCE</scope>
</reference>
<dbReference type="AlphaFoldDB" id="A0A9P0CTQ3"/>
<keyword evidence="2" id="KW-1185">Reference proteome</keyword>
<evidence type="ECO:0000313" key="2">
    <source>
        <dbReference type="Proteomes" id="UP001153636"/>
    </source>
</evidence>
<organism evidence="1 2">
    <name type="scientific">Psylliodes chrysocephalus</name>
    <dbReference type="NCBI Taxonomy" id="3402493"/>
    <lineage>
        <taxon>Eukaryota</taxon>
        <taxon>Metazoa</taxon>
        <taxon>Ecdysozoa</taxon>
        <taxon>Arthropoda</taxon>
        <taxon>Hexapoda</taxon>
        <taxon>Insecta</taxon>
        <taxon>Pterygota</taxon>
        <taxon>Neoptera</taxon>
        <taxon>Endopterygota</taxon>
        <taxon>Coleoptera</taxon>
        <taxon>Polyphaga</taxon>
        <taxon>Cucujiformia</taxon>
        <taxon>Chrysomeloidea</taxon>
        <taxon>Chrysomelidae</taxon>
        <taxon>Galerucinae</taxon>
        <taxon>Alticini</taxon>
        <taxon>Psylliodes</taxon>
    </lineage>
</organism>
<protein>
    <submittedName>
        <fullName evidence="1">Uncharacterized protein</fullName>
    </submittedName>
</protein>
<sequence>MESAQFMENTEQVMPMSTLCHSYIPPDGLFGQIEKVIKKTPEIENPEQYIKIMEKWGSVYRLGVDVPLHDWKSKIQIDIGTNQSLLRRGRKLQIEPSTVDIGYPLKPDKKKSISNLIEKHYGSDWRNDNALTFFKNIFNAYSASSTSTSENGTDARTELLCLEETLDFDI</sequence>
<accession>A0A9P0CTQ3</accession>
<dbReference type="EMBL" id="OV651814">
    <property type="protein sequence ID" value="CAH1106063.1"/>
    <property type="molecule type" value="Genomic_DNA"/>
</dbReference>